<organism evidence="1 2">
    <name type="scientific">Atta colombica</name>
    <dbReference type="NCBI Taxonomy" id="520822"/>
    <lineage>
        <taxon>Eukaryota</taxon>
        <taxon>Metazoa</taxon>
        <taxon>Ecdysozoa</taxon>
        <taxon>Arthropoda</taxon>
        <taxon>Hexapoda</taxon>
        <taxon>Insecta</taxon>
        <taxon>Pterygota</taxon>
        <taxon>Neoptera</taxon>
        <taxon>Endopterygota</taxon>
        <taxon>Hymenoptera</taxon>
        <taxon>Apocrita</taxon>
        <taxon>Aculeata</taxon>
        <taxon>Formicoidea</taxon>
        <taxon>Formicidae</taxon>
        <taxon>Myrmicinae</taxon>
        <taxon>Atta</taxon>
    </lineage>
</organism>
<sequence length="229" mass="25380">MLSGALDRIRVQTTWRKVRWCYDSGFQARRVLRNDSSAVVLSETTSVSAPIVCCYSFATSFSSTSLPVVPFVSSSSFSVISLLTSSSFFSSTSSSFFGDYSGDEATTIAVAAATATATSQSAGFLAFVRTGDHRVAVEPTGKKNVSNILRFFRPSFCHVTRYEMHLISFSISLLSPPSFLSSSLLQASCYRSRPLRIVMEMFMLVMRELLPFLSLRERDATLTFYELFL</sequence>
<accession>A0A195BLE2</accession>
<dbReference type="AlphaFoldDB" id="A0A195BLE2"/>
<protein>
    <submittedName>
        <fullName evidence="1">Uncharacterized protein</fullName>
    </submittedName>
</protein>
<evidence type="ECO:0000313" key="1">
    <source>
        <dbReference type="EMBL" id="KYM86505.1"/>
    </source>
</evidence>
<dbReference type="EMBL" id="KQ976440">
    <property type="protein sequence ID" value="KYM86505.1"/>
    <property type="molecule type" value="Genomic_DNA"/>
</dbReference>
<name>A0A195BLE2_9HYME</name>
<evidence type="ECO:0000313" key="2">
    <source>
        <dbReference type="Proteomes" id="UP000078540"/>
    </source>
</evidence>
<reference evidence="1 2" key="1">
    <citation type="submission" date="2015-09" db="EMBL/GenBank/DDBJ databases">
        <title>Atta colombica WGS genome.</title>
        <authorList>
            <person name="Nygaard S."/>
            <person name="Hu H."/>
            <person name="Boomsma J."/>
            <person name="Zhang G."/>
        </authorList>
    </citation>
    <scope>NUCLEOTIDE SEQUENCE [LARGE SCALE GENOMIC DNA]</scope>
    <source>
        <strain evidence="1">Treedump-2</strain>
        <tissue evidence="1">Whole body</tissue>
    </source>
</reference>
<proteinExistence type="predicted"/>
<dbReference type="Proteomes" id="UP000078540">
    <property type="component" value="Unassembled WGS sequence"/>
</dbReference>
<keyword evidence="2" id="KW-1185">Reference proteome</keyword>
<gene>
    <name evidence="1" type="ORF">ALC53_03965</name>
</gene>